<dbReference type="RefSeq" id="WP_169346468.1">
    <property type="nucleotide sequence ID" value="NZ_JABBJJ010000090.1"/>
</dbReference>
<organism evidence="2 3">
    <name type="scientific">Pyxidicoccus fallax</name>
    <dbReference type="NCBI Taxonomy" id="394095"/>
    <lineage>
        <taxon>Bacteria</taxon>
        <taxon>Pseudomonadati</taxon>
        <taxon>Myxococcota</taxon>
        <taxon>Myxococcia</taxon>
        <taxon>Myxococcales</taxon>
        <taxon>Cystobacterineae</taxon>
        <taxon>Myxococcaceae</taxon>
        <taxon>Pyxidicoccus</taxon>
    </lineage>
</organism>
<protein>
    <submittedName>
        <fullName evidence="2">GAF domain-containing protein</fullName>
    </submittedName>
</protein>
<dbReference type="Gene3D" id="3.30.450.40">
    <property type="match status" value="1"/>
</dbReference>
<dbReference type="SMART" id="SM00065">
    <property type="entry name" value="GAF"/>
    <property type="match status" value="1"/>
</dbReference>
<dbReference type="PANTHER" id="PTHR43102">
    <property type="entry name" value="SLR1143 PROTEIN"/>
    <property type="match status" value="1"/>
</dbReference>
<reference evidence="2 3" key="1">
    <citation type="submission" date="2020-04" db="EMBL/GenBank/DDBJ databases">
        <title>Draft genome of Pyxidicoccus fallax type strain.</title>
        <authorList>
            <person name="Whitworth D.E."/>
        </authorList>
    </citation>
    <scope>NUCLEOTIDE SEQUENCE [LARGE SCALE GENOMIC DNA]</scope>
    <source>
        <strain evidence="2 3">DSM 14698</strain>
    </source>
</reference>
<comment type="caution">
    <text evidence="2">The sequence shown here is derived from an EMBL/GenBank/DDBJ whole genome shotgun (WGS) entry which is preliminary data.</text>
</comment>
<evidence type="ECO:0000259" key="1">
    <source>
        <dbReference type="SMART" id="SM00065"/>
    </source>
</evidence>
<sequence>MSTRIPSDLTALDTPVRLQAFDASLLDTTPDAELQRLVGEASAVTGFPIALVSLVVSRIQFFRAQVGLPPELDASRATDRCTSLCQFVVAGERPLQVEDAASDPALPSDLVARYGIRAYVGFPLRVAGQTVGSFCVIDVKPGRLEPAALGRLEELARLASARLEELARQTPAPRTEDEARAQQAWLAVAEAQPLLNLGSRFAEGKLSLEEFQRALGALAGLADEDSRRSAK</sequence>
<keyword evidence="3" id="KW-1185">Reference proteome</keyword>
<dbReference type="PANTHER" id="PTHR43102:SF2">
    <property type="entry name" value="GAF DOMAIN-CONTAINING PROTEIN"/>
    <property type="match status" value="1"/>
</dbReference>
<accession>A0A848LF79</accession>
<name>A0A848LF79_9BACT</name>
<dbReference type="InterPro" id="IPR003018">
    <property type="entry name" value="GAF"/>
</dbReference>
<feature type="domain" description="GAF" evidence="1">
    <location>
        <begin position="29"/>
        <end position="168"/>
    </location>
</feature>
<dbReference type="InterPro" id="IPR029016">
    <property type="entry name" value="GAF-like_dom_sf"/>
</dbReference>
<dbReference type="SUPFAM" id="SSF55781">
    <property type="entry name" value="GAF domain-like"/>
    <property type="match status" value="1"/>
</dbReference>
<evidence type="ECO:0000313" key="2">
    <source>
        <dbReference type="EMBL" id="NMO17186.1"/>
    </source>
</evidence>
<proteinExistence type="predicted"/>
<dbReference type="Pfam" id="PF01590">
    <property type="entry name" value="GAF"/>
    <property type="match status" value="1"/>
</dbReference>
<evidence type="ECO:0000313" key="3">
    <source>
        <dbReference type="Proteomes" id="UP000518300"/>
    </source>
</evidence>
<dbReference type="Proteomes" id="UP000518300">
    <property type="component" value="Unassembled WGS sequence"/>
</dbReference>
<dbReference type="EMBL" id="JABBJJ010000090">
    <property type="protein sequence ID" value="NMO17186.1"/>
    <property type="molecule type" value="Genomic_DNA"/>
</dbReference>
<dbReference type="AlphaFoldDB" id="A0A848LF79"/>
<gene>
    <name evidence="2" type="ORF">HG543_20305</name>
</gene>